<dbReference type="Proteomes" id="UP000186313">
    <property type="component" value="Unassembled WGS sequence"/>
</dbReference>
<dbReference type="EMBL" id="MJMJ01000001">
    <property type="protein sequence ID" value="OLQ93010.1"/>
    <property type="molecule type" value="Genomic_DNA"/>
</dbReference>
<dbReference type="GO" id="GO:0036424">
    <property type="term" value="F:L-phosphoserine phosphatase activity"/>
    <property type="evidence" value="ECO:0007669"/>
    <property type="project" value="TreeGrafter"/>
</dbReference>
<dbReference type="PANTHER" id="PTHR43344">
    <property type="entry name" value="PHOSPHOSERINE PHOSPHATASE"/>
    <property type="match status" value="1"/>
</dbReference>
<dbReference type="CDD" id="cd02612">
    <property type="entry name" value="HAD_PGPPase"/>
    <property type="match status" value="1"/>
</dbReference>
<dbReference type="GO" id="GO:0000287">
    <property type="term" value="F:magnesium ion binding"/>
    <property type="evidence" value="ECO:0007669"/>
    <property type="project" value="TreeGrafter"/>
</dbReference>
<dbReference type="GO" id="GO:0006564">
    <property type="term" value="P:L-serine biosynthetic process"/>
    <property type="evidence" value="ECO:0007669"/>
    <property type="project" value="TreeGrafter"/>
</dbReference>
<dbReference type="RefSeq" id="WP_075705595.1">
    <property type="nucleotide sequence ID" value="NZ_MJMJ01000001.1"/>
</dbReference>
<dbReference type="InterPro" id="IPR036412">
    <property type="entry name" value="HAD-like_sf"/>
</dbReference>
<accession>A0A1Q9HQ76</accession>
<comment type="caution">
    <text evidence="1">The sequence shown here is derived from an EMBL/GenBank/DDBJ whole genome shotgun (WGS) entry which is preliminary data.</text>
</comment>
<dbReference type="Gene3D" id="1.20.1440.100">
    <property type="entry name" value="SG protein - dephosphorylation function"/>
    <property type="match status" value="1"/>
</dbReference>
<dbReference type="InterPro" id="IPR023214">
    <property type="entry name" value="HAD_sf"/>
</dbReference>
<dbReference type="AlphaFoldDB" id="A0A1Q9HQ76"/>
<dbReference type="SUPFAM" id="SSF56784">
    <property type="entry name" value="HAD-like"/>
    <property type="match status" value="1"/>
</dbReference>
<dbReference type="InterPro" id="IPR006385">
    <property type="entry name" value="HAD_hydro_SerB1"/>
</dbReference>
<proteinExistence type="predicted"/>
<dbReference type="NCBIfam" id="TIGR01490">
    <property type="entry name" value="HAD-SF-IB-hyp1"/>
    <property type="match status" value="1"/>
</dbReference>
<sequence length="213" mass="24337">MNLALFDFDGTITNQDAFTKFLFYATPKSRTLAGFIIASPAIGLYKLGLLPARYTRPILAKVAFWHRSVEQVDALASKFVSEYLPTVLRPEAIAALNWHKQQGDRIYLISASLNPYLDIWGQQQGIEVICSRLAIKKGRYTGSYVDGDCSLDNKVRLLKKRLVSQQITLNQFDKIYAYGDTYEDIPMLELADEKMFNWQKVTNTEQIQQRLAK</sequence>
<dbReference type="Gene3D" id="3.40.50.1000">
    <property type="entry name" value="HAD superfamily/HAD-like"/>
    <property type="match status" value="1"/>
</dbReference>
<protein>
    <submittedName>
        <fullName evidence="1">Phosphoserine phosphatase</fullName>
    </submittedName>
</protein>
<evidence type="ECO:0000313" key="1">
    <source>
        <dbReference type="EMBL" id="OLQ93010.1"/>
    </source>
</evidence>
<dbReference type="OrthoDB" id="9784466at2"/>
<reference evidence="1 2" key="1">
    <citation type="submission" date="2016-09" db="EMBL/GenBank/DDBJ databases">
        <title>Genomic Taxonomy of the Vibrionaceae.</title>
        <authorList>
            <person name="Gonzalez-Castillo A."/>
            <person name="Gomez-Gil B."/>
            <person name="Enciso-Ibarra K."/>
        </authorList>
    </citation>
    <scope>NUCLEOTIDE SEQUENCE [LARGE SCALE GENOMIC DNA]</scope>
    <source>
        <strain evidence="1 2">CAIM 703</strain>
    </source>
</reference>
<dbReference type="PANTHER" id="PTHR43344:SF14">
    <property type="entry name" value="HAD-IB FAMILY HYDROLASE"/>
    <property type="match status" value="1"/>
</dbReference>
<organism evidence="1 2">
    <name type="scientific">Vibrio panuliri</name>
    <dbReference type="NCBI Taxonomy" id="1381081"/>
    <lineage>
        <taxon>Bacteria</taxon>
        <taxon>Pseudomonadati</taxon>
        <taxon>Pseudomonadota</taxon>
        <taxon>Gammaproteobacteria</taxon>
        <taxon>Vibrionales</taxon>
        <taxon>Vibrionaceae</taxon>
        <taxon>Vibrio</taxon>
    </lineage>
</organism>
<name>A0A1Q9HQ76_9VIBR</name>
<dbReference type="Pfam" id="PF12710">
    <property type="entry name" value="HAD"/>
    <property type="match status" value="1"/>
</dbReference>
<evidence type="ECO:0000313" key="2">
    <source>
        <dbReference type="Proteomes" id="UP000186313"/>
    </source>
</evidence>
<dbReference type="NCBIfam" id="TIGR01488">
    <property type="entry name" value="HAD-SF-IB"/>
    <property type="match status" value="1"/>
</dbReference>
<dbReference type="GO" id="GO:0005737">
    <property type="term" value="C:cytoplasm"/>
    <property type="evidence" value="ECO:0007669"/>
    <property type="project" value="TreeGrafter"/>
</dbReference>
<gene>
    <name evidence="1" type="ORF">BIY22_00520</name>
</gene>
<dbReference type="STRING" id="1381081.BIY22_00520"/>
<dbReference type="InterPro" id="IPR050582">
    <property type="entry name" value="HAD-like_SerB"/>
</dbReference>